<dbReference type="EMBL" id="KZ819327">
    <property type="protein sequence ID" value="PWN20522.1"/>
    <property type="molecule type" value="Genomic_DNA"/>
</dbReference>
<dbReference type="GeneID" id="37011353"/>
<dbReference type="AlphaFoldDB" id="A0A316U5N3"/>
<sequence>MRMTLLLTLTRLCVRHQSERMMAVHEGVTVLSHAVQVQYFQLLAQLQRLGILDSSKQYSSQDVAVWRRRCSLLALIYKSRRCDVRFRPSLCFFGCKVLEGKEAVGSSELCLSRLSCEGRCAIGRGLPIVLLDHALKPLSYGSLRLKIYATLAIF</sequence>
<organism evidence="1 2">
    <name type="scientific">Pseudomicrostroma glucosiphilum</name>
    <dbReference type="NCBI Taxonomy" id="1684307"/>
    <lineage>
        <taxon>Eukaryota</taxon>
        <taxon>Fungi</taxon>
        <taxon>Dikarya</taxon>
        <taxon>Basidiomycota</taxon>
        <taxon>Ustilaginomycotina</taxon>
        <taxon>Exobasidiomycetes</taxon>
        <taxon>Microstromatales</taxon>
        <taxon>Microstromatales incertae sedis</taxon>
        <taxon>Pseudomicrostroma</taxon>
    </lineage>
</organism>
<keyword evidence="2" id="KW-1185">Reference proteome</keyword>
<dbReference type="Proteomes" id="UP000245942">
    <property type="component" value="Unassembled WGS sequence"/>
</dbReference>
<dbReference type="RefSeq" id="XP_025347682.1">
    <property type="nucleotide sequence ID" value="XM_025489619.1"/>
</dbReference>
<accession>A0A316U5N3</accession>
<name>A0A316U5N3_9BASI</name>
<protein>
    <submittedName>
        <fullName evidence="1">Uncharacterized protein</fullName>
    </submittedName>
</protein>
<evidence type="ECO:0000313" key="1">
    <source>
        <dbReference type="EMBL" id="PWN20522.1"/>
    </source>
</evidence>
<proteinExistence type="predicted"/>
<reference evidence="1 2" key="1">
    <citation type="journal article" date="2018" name="Mol. Biol. Evol.">
        <title>Broad Genomic Sampling Reveals a Smut Pathogenic Ancestry of the Fungal Clade Ustilaginomycotina.</title>
        <authorList>
            <person name="Kijpornyongpan T."/>
            <person name="Mondo S.J."/>
            <person name="Barry K."/>
            <person name="Sandor L."/>
            <person name="Lee J."/>
            <person name="Lipzen A."/>
            <person name="Pangilinan J."/>
            <person name="LaButti K."/>
            <person name="Hainaut M."/>
            <person name="Henrissat B."/>
            <person name="Grigoriev I.V."/>
            <person name="Spatafora J.W."/>
            <person name="Aime M.C."/>
        </authorList>
    </citation>
    <scope>NUCLEOTIDE SEQUENCE [LARGE SCALE GENOMIC DNA]</scope>
    <source>
        <strain evidence="1 2">MCA 4718</strain>
    </source>
</reference>
<gene>
    <name evidence="1" type="ORF">BCV69DRAFT_191477</name>
</gene>
<evidence type="ECO:0000313" key="2">
    <source>
        <dbReference type="Proteomes" id="UP000245942"/>
    </source>
</evidence>